<sequence length="81" mass="9771">MAKKIWIVYKTESMSAPGWEERQLMPRGGLTNILWENWTWEENPNFLLWILRSELWFVTVFINQLHLTGKRYNKASLSIRC</sequence>
<gene>
    <name evidence="1" type="ORF">CP500_002475</name>
</gene>
<protein>
    <submittedName>
        <fullName evidence="1">Uncharacterized protein</fullName>
    </submittedName>
</protein>
<comment type="caution">
    <text evidence="1">The sequence shown here is derived from an EMBL/GenBank/DDBJ whole genome shotgun (WGS) entry which is preliminary data.</text>
</comment>
<evidence type="ECO:0000313" key="1">
    <source>
        <dbReference type="EMBL" id="PHX56971.1"/>
    </source>
</evidence>
<dbReference type="AlphaFoldDB" id="A0A2G4F5I8"/>
<evidence type="ECO:0000313" key="2">
    <source>
        <dbReference type="Proteomes" id="UP000226442"/>
    </source>
</evidence>
<accession>A0A2G4F5I8</accession>
<dbReference type="OrthoDB" id="513689at2"/>
<dbReference type="EMBL" id="NXIB02000008">
    <property type="protein sequence ID" value="PHX56971.1"/>
    <property type="molecule type" value="Genomic_DNA"/>
</dbReference>
<proteinExistence type="predicted"/>
<keyword evidence="2" id="KW-1185">Reference proteome</keyword>
<reference evidence="1" key="1">
    <citation type="submission" date="2017-10" db="EMBL/GenBank/DDBJ databases">
        <title>Draft genome sequence of the planktic cyanobacteria Tychonema bourrellyi isolated from alpine lentic freshwater.</title>
        <authorList>
            <person name="Tett A."/>
            <person name="Armanini F."/>
            <person name="Asnicar F."/>
            <person name="Boscaini A."/>
            <person name="Pasolli E."/>
            <person name="Zolfo M."/>
            <person name="Donati C."/>
            <person name="Salmaso N."/>
            <person name="Segata N."/>
        </authorList>
    </citation>
    <scope>NUCLEOTIDE SEQUENCE</scope>
    <source>
        <strain evidence="1">FEM_GT703</strain>
    </source>
</reference>
<dbReference type="RefSeq" id="WP_096831454.1">
    <property type="nucleotide sequence ID" value="NZ_NXIB02000008.1"/>
</dbReference>
<dbReference type="Proteomes" id="UP000226442">
    <property type="component" value="Unassembled WGS sequence"/>
</dbReference>
<organism evidence="1 2">
    <name type="scientific">Tychonema bourrellyi FEM_GT703</name>
    <dbReference type="NCBI Taxonomy" id="2040638"/>
    <lineage>
        <taxon>Bacteria</taxon>
        <taxon>Bacillati</taxon>
        <taxon>Cyanobacteriota</taxon>
        <taxon>Cyanophyceae</taxon>
        <taxon>Oscillatoriophycideae</taxon>
        <taxon>Oscillatoriales</taxon>
        <taxon>Microcoleaceae</taxon>
        <taxon>Tychonema</taxon>
    </lineage>
</organism>
<name>A0A2G4F5I8_9CYAN</name>